<dbReference type="RefSeq" id="WP_343801694.1">
    <property type="nucleotide sequence ID" value="NZ_BAAADJ010000059.1"/>
</dbReference>
<reference evidence="2 3" key="1">
    <citation type="journal article" date="2019" name="Int. J. Syst. Evol. Microbiol.">
        <title>The Global Catalogue of Microorganisms (GCM) 10K type strain sequencing project: providing services to taxonomists for standard genome sequencing and annotation.</title>
        <authorList>
            <consortium name="The Broad Institute Genomics Platform"/>
            <consortium name="The Broad Institute Genome Sequencing Center for Infectious Disease"/>
            <person name="Wu L."/>
            <person name="Ma J."/>
        </authorList>
    </citation>
    <scope>NUCLEOTIDE SEQUENCE [LARGE SCALE GENOMIC DNA]</scope>
    <source>
        <strain evidence="2 3">JCM 9731</strain>
    </source>
</reference>
<dbReference type="SUPFAM" id="SSF53187">
    <property type="entry name" value="Zn-dependent exopeptidases"/>
    <property type="match status" value="1"/>
</dbReference>
<gene>
    <name evidence="2" type="primary">spoIIP</name>
    <name evidence="2" type="ORF">GCM10008967_34160</name>
</gene>
<keyword evidence="3" id="KW-1185">Reference proteome</keyword>
<evidence type="ECO:0000256" key="1">
    <source>
        <dbReference type="SAM" id="MobiDB-lite"/>
    </source>
</evidence>
<dbReference type="Pfam" id="PF07454">
    <property type="entry name" value="SpoIIP"/>
    <property type="match status" value="1"/>
</dbReference>
<dbReference type="NCBIfam" id="TIGR02867">
    <property type="entry name" value="spore_II_P"/>
    <property type="match status" value="1"/>
</dbReference>
<feature type="compositionally biased region" description="Basic and acidic residues" evidence="1">
    <location>
        <begin position="145"/>
        <end position="164"/>
    </location>
</feature>
<feature type="region of interest" description="Disordered" evidence="1">
    <location>
        <begin position="127"/>
        <end position="175"/>
    </location>
</feature>
<proteinExistence type="predicted"/>
<evidence type="ECO:0000313" key="3">
    <source>
        <dbReference type="Proteomes" id="UP001500782"/>
    </source>
</evidence>
<dbReference type="EMBL" id="BAAADJ010000059">
    <property type="protein sequence ID" value="GAA0340989.1"/>
    <property type="molecule type" value="Genomic_DNA"/>
</dbReference>
<dbReference type="Proteomes" id="UP001500782">
    <property type="component" value="Unassembled WGS sequence"/>
</dbReference>
<evidence type="ECO:0000313" key="2">
    <source>
        <dbReference type="EMBL" id="GAA0340989.1"/>
    </source>
</evidence>
<sequence>MKPIRPTSPFITINALPVVKVIGFFFVTLLLLFSLSGAITKLNHQLGLSSLNVHNAVSKLNIEALYAVMGTENRLFLKGLPEEKQQIPIAKPLLTMTTSIDFDQPKSFLGKELPGLYHYERNVVAPRDGSDYTDMPVETPPPESGIEKDAPVKNVDDLDEKEPPSEADTPPIEQTTGDKDVVYIYFTHNHESFLPHLEGVTEPNLSYHSEVNITRLGDRLKDGLEAKGIGTSVDKTDIMGKIISGEYDFADAYDLSRPVVQEALATNRDVSYVIDIHRDAQPREKTTIEIDGKSYAKVMFVYGRENPNYEENKKIADELHKRLNEAYPGISRDVFPRAGIGVDGVYNQDLHGNALLIEIGGYENTFEELFNTADAFAEVFSEFYWQAEAVNAEEETSKTEQ</sequence>
<accession>A0ABN0WL78</accession>
<organism evidence="2 3">
    <name type="scientific">Bacillus carboniphilus</name>
    <dbReference type="NCBI Taxonomy" id="86663"/>
    <lineage>
        <taxon>Bacteria</taxon>
        <taxon>Bacillati</taxon>
        <taxon>Bacillota</taxon>
        <taxon>Bacilli</taxon>
        <taxon>Bacillales</taxon>
        <taxon>Bacillaceae</taxon>
        <taxon>Bacillus</taxon>
    </lineage>
</organism>
<protein>
    <submittedName>
        <fullName evidence="2">Spore autolysin SpoIIP</fullName>
    </submittedName>
</protein>
<dbReference type="InterPro" id="IPR010897">
    <property type="entry name" value="Spore_II_P"/>
</dbReference>
<comment type="caution">
    <text evidence="2">The sequence shown here is derived from an EMBL/GenBank/DDBJ whole genome shotgun (WGS) entry which is preliminary data.</text>
</comment>
<name>A0ABN0WL78_9BACI</name>